<dbReference type="SUPFAM" id="SSF56784">
    <property type="entry name" value="HAD-like"/>
    <property type="match status" value="1"/>
</dbReference>
<feature type="region of interest" description="Disordered" evidence="16">
    <location>
        <begin position="1"/>
        <end position="80"/>
    </location>
</feature>
<keyword evidence="12" id="KW-0539">Nucleus</keyword>
<evidence type="ECO:0000256" key="5">
    <source>
        <dbReference type="ARBA" id="ARBA00013081"/>
    </source>
</evidence>
<dbReference type="EMBL" id="QEFC01002375">
    <property type="protein sequence ID" value="KAE9452587.1"/>
    <property type="molecule type" value="Genomic_DNA"/>
</dbReference>
<keyword evidence="6" id="KW-0217">Developmental protein</keyword>
<evidence type="ECO:0000256" key="14">
    <source>
        <dbReference type="ARBA" id="ARBA00048336"/>
    </source>
</evidence>
<feature type="domain" description="DRBM" evidence="17">
    <location>
        <begin position="1013"/>
        <end position="1045"/>
    </location>
</feature>
<dbReference type="PROSITE" id="PS50969">
    <property type="entry name" value="FCP1"/>
    <property type="match status" value="1"/>
</dbReference>
<evidence type="ECO:0000256" key="15">
    <source>
        <dbReference type="PROSITE-ProRule" id="PRU00266"/>
    </source>
</evidence>
<evidence type="ECO:0000256" key="13">
    <source>
        <dbReference type="ARBA" id="ARBA00047761"/>
    </source>
</evidence>
<gene>
    <name evidence="19" type="ORF">C3L33_15505</name>
</gene>
<evidence type="ECO:0000256" key="12">
    <source>
        <dbReference type="ARBA" id="ARBA00023242"/>
    </source>
</evidence>
<comment type="cofactor">
    <cofactor evidence="2">
        <name>Co(2+)</name>
        <dbReference type="ChEBI" id="CHEBI:48828"/>
    </cofactor>
</comment>
<keyword evidence="11" id="KW-0804">Transcription</keyword>
<dbReference type="InterPro" id="IPR036412">
    <property type="entry name" value="HAD-like_sf"/>
</dbReference>
<organism evidence="19 20">
    <name type="scientific">Rhododendron williamsianum</name>
    <dbReference type="NCBI Taxonomy" id="262921"/>
    <lineage>
        <taxon>Eukaryota</taxon>
        <taxon>Viridiplantae</taxon>
        <taxon>Streptophyta</taxon>
        <taxon>Embryophyta</taxon>
        <taxon>Tracheophyta</taxon>
        <taxon>Spermatophyta</taxon>
        <taxon>Magnoliopsida</taxon>
        <taxon>eudicotyledons</taxon>
        <taxon>Gunneridae</taxon>
        <taxon>Pentapetalae</taxon>
        <taxon>asterids</taxon>
        <taxon>Ericales</taxon>
        <taxon>Ericaceae</taxon>
        <taxon>Ericoideae</taxon>
        <taxon>Rhodoreae</taxon>
        <taxon>Rhododendron</taxon>
    </lineage>
</organism>
<feature type="domain" description="FCP1 homology" evidence="18">
    <location>
        <begin position="222"/>
        <end position="470"/>
    </location>
</feature>
<reference evidence="19 20" key="1">
    <citation type="journal article" date="2019" name="Genome Biol. Evol.">
        <title>The Rhododendron genome and chromosomal organization provide insight into shared whole-genome duplications across the heath family (Ericaceae).</title>
        <authorList>
            <person name="Soza V.L."/>
            <person name="Lindsley D."/>
            <person name="Waalkes A."/>
            <person name="Ramage E."/>
            <person name="Patwardhan R.P."/>
            <person name="Burton J.N."/>
            <person name="Adey A."/>
            <person name="Kumar A."/>
            <person name="Qiu R."/>
            <person name="Shendure J."/>
            <person name="Hall B."/>
        </authorList>
    </citation>
    <scope>NUCLEOTIDE SEQUENCE [LARGE SCALE GENOMIC DNA]</scope>
    <source>
        <strain evidence="19">RSF 1966-606</strain>
    </source>
</reference>
<evidence type="ECO:0000256" key="1">
    <source>
        <dbReference type="ARBA" id="ARBA00001936"/>
    </source>
</evidence>
<feature type="region of interest" description="Disordered" evidence="16">
    <location>
        <begin position="608"/>
        <end position="630"/>
    </location>
</feature>
<feature type="region of interest" description="Disordered" evidence="16">
    <location>
        <begin position="1046"/>
        <end position="1094"/>
    </location>
</feature>
<evidence type="ECO:0000256" key="8">
    <source>
        <dbReference type="ARBA" id="ARBA00022801"/>
    </source>
</evidence>
<dbReference type="InterPro" id="IPR039189">
    <property type="entry name" value="Fcp1"/>
</dbReference>
<dbReference type="AlphaFoldDB" id="A0A6A4LCZ7"/>
<dbReference type="Pfam" id="PF00035">
    <property type="entry name" value="dsrm"/>
    <property type="match status" value="1"/>
</dbReference>
<keyword evidence="8" id="KW-0378">Hydrolase</keyword>
<dbReference type="GO" id="GO:0045892">
    <property type="term" value="P:negative regulation of DNA-templated transcription"/>
    <property type="evidence" value="ECO:0007669"/>
    <property type="project" value="UniProtKB-ARBA"/>
</dbReference>
<dbReference type="GO" id="GO:0008420">
    <property type="term" value="F:RNA polymerase II CTD heptapeptide repeat phosphatase activity"/>
    <property type="evidence" value="ECO:0007669"/>
    <property type="project" value="InterPro"/>
</dbReference>
<dbReference type="PANTHER" id="PTHR23081:SF0">
    <property type="entry name" value="RNA POLYMERASE II C-TERMINAL DOMAIN PHOSPHATASE-LIKE 1"/>
    <property type="match status" value="1"/>
</dbReference>
<dbReference type="Proteomes" id="UP000428333">
    <property type="component" value="Linkage Group LG09"/>
</dbReference>
<keyword evidence="10" id="KW-0805">Transcription regulation</keyword>
<comment type="subcellular location">
    <subcellularLocation>
        <location evidence="4">Nucleus</location>
    </subcellularLocation>
</comment>
<feature type="non-terminal residue" evidence="19">
    <location>
        <position position="1"/>
    </location>
</feature>
<dbReference type="Gene3D" id="3.30.160.20">
    <property type="match status" value="1"/>
</dbReference>
<dbReference type="OrthoDB" id="10249888at2759"/>
<comment type="caution">
    <text evidence="19">The sequence shown here is derived from an EMBL/GenBank/DDBJ whole genome shotgun (WGS) entry which is preliminary data.</text>
</comment>
<dbReference type="PANTHER" id="PTHR23081">
    <property type="entry name" value="RNA POLYMERASE II CTD PHOSPHATASE"/>
    <property type="match status" value="1"/>
</dbReference>
<dbReference type="SMART" id="SM00577">
    <property type="entry name" value="CPDc"/>
    <property type="match status" value="1"/>
</dbReference>
<dbReference type="FunFam" id="3.30.160.20:FF:000035">
    <property type="entry name" value="RNA polymerase II C-terminal domain phosphatase-like 2"/>
    <property type="match status" value="1"/>
</dbReference>
<dbReference type="SMART" id="SM00358">
    <property type="entry name" value="DSRM"/>
    <property type="match status" value="1"/>
</dbReference>
<dbReference type="InterPro" id="IPR014720">
    <property type="entry name" value="dsRBD_dom"/>
</dbReference>
<comment type="catalytic activity">
    <reaction evidence="13">
        <text>O-phospho-L-seryl-[protein] + H2O = L-seryl-[protein] + phosphate</text>
        <dbReference type="Rhea" id="RHEA:20629"/>
        <dbReference type="Rhea" id="RHEA-COMP:9863"/>
        <dbReference type="Rhea" id="RHEA-COMP:11604"/>
        <dbReference type="ChEBI" id="CHEBI:15377"/>
        <dbReference type="ChEBI" id="CHEBI:29999"/>
        <dbReference type="ChEBI" id="CHEBI:43474"/>
        <dbReference type="ChEBI" id="CHEBI:83421"/>
        <dbReference type="EC" id="3.1.3.16"/>
    </reaction>
</comment>
<dbReference type="EC" id="3.1.3.16" evidence="5"/>
<dbReference type="FunFam" id="3.40.50.1000:FF:000035">
    <property type="entry name" value="RNA polymerase II C-terminal domain phosphatase-like 1"/>
    <property type="match status" value="1"/>
</dbReference>
<feature type="domain" description="DRBM" evidence="17">
    <location>
        <begin position="868"/>
        <end position="934"/>
    </location>
</feature>
<evidence type="ECO:0000256" key="16">
    <source>
        <dbReference type="SAM" id="MobiDB-lite"/>
    </source>
</evidence>
<proteinExistence type="predicted"/>
<protein>
    <recommendedName>
        <fullName evidence="5">protein-serine/threonine phosphatase</fullName>
        <ecNumber evidence="5">3.1.3.16</ecNumber>
    </recommendedName>
</protein>
<dbReference type="InterPro" id="IPR023214">
    <property type="entry name" value="HAD_sf"/>
</dbReference>
<dbReference type="SUPFAM" id="SSF54768">
    <property type="entry name" value="dsRNA-binding domain-like"/>
    <property type="match status" value="2"/>
</dbReference>
<evidence type="ECO:0000313" key="20">
    <source>
        <dbReference type="Proteomes" id="UP000428333"/>
    </source>
</evidence>
<evidence type="ECO:0000256" key="9">
    <source>
        <dbReference type="ARBA" id="ARBA00022884"/>
    </source>
</evidence>
<name>A0A6A4LCZ7_9ERIC</name>
<dbReference type="Gene3D" id="3.40.50.1000">
    <property type="entry name" value="HAD superfamily/HAD-like"/>
    <property type="match status" value="1"/>
</dbReference>
<keyword evidence="20" id="KW-1185">Reference proteome</keyword>
<evidence type="ECO:0000313" key="19">
    <source>
        <dbReference type="EMBL" id="KAE9452587.1"/>
    </source>
</evidence>
<dbReference type="CDD" id="cd07521">
    <property type="entry name" value="HAD_FCP1-like"/>
    <property type="match status" value="1"/>
</dbReference>
<dbReference type="Pfam" id="PF03031">
    <property type="entry name" value="NIF"/>
    <property type="match status" value="1"/>
</dbReference>
<dbReference type="InterPro" id="IPR004274">
    <property type="entry name" value="FCP1_dom"/>
</dbReference>
<feature type="compositionally biased region" description="Basic and acidic residues" evidence="16">
    <location>
        <begin position="29"/>
        <end position="73"/>
    </location>
</feature>
<dbReference type="PROSITE" id="PS50137">
    <property type="entry name" value="DS_RBD"/>
    <property type="match status" value="2"/>
</dbReference>
<keyword evidence="7" id="KW-0479">Metal-binding</keyword>
<accession>A0A6A4LCZ7</accession>
<evidence type="ECO:0000256" key="6">
    <source>
        <dbReference type="ARBA" id="ARBA00022473"/>
    </source>
</evidence>
<evidence type="ECO:0000256" key="7">
    <source>
        <dbReference type="ARBA" id="ARBA00022723"/>
    </source>
</evidence>
<evidence type="ECO:0000259" key="18">
    <source>
        <dbReference type="PROSITE" id="PS50969"/>
    </source>
</evidence>
<evidence type="ECO:0000256" key="11">
    <source>
        <dbReference type="ARBA" id="ARBA00023163"/>
    </source>
</evidence>
<evidence type="ECO:0000259" key="17">
    <source>
        <dbReference type="PROSITE" id="PS50137"/>
    </source>
</evidence>
<evidence type="ECO:0000256" key="10">
    <source>
        <dbReference type="ARBA" id="ARBA00023015"/>
    </source>
</evidence>
<comment type="cofactor">
    <cofactor evidence="1">
        <name>Mn(2+)</name>
        <dbReference type="ChEBI" id="CHEBI:29035"/>
    </cofactor>
</comment>
<dbReference type="GO" id="GO:0009755">
    <property type="term" value="P:hormone-mediated signaling pathway"/>
    <property type="evidence" value="ECO:0007669"/>
    <property type="project" value="UniProtKB-ARBA"/>
</dbReference>
<evidence type="ECO:0000256" key="4">
    <source>
        <dbReference type="ARBA" id="ARBA00004123"/>
    </source>
</evidence>
<dbReference type="GO" id="GO:0046872">
    <property type="term" value="F:metal ion binding"/>
    <property type="evidence" value="ECO:0007669"/>
    <property type="project" value="UniProtKB-KW"/>
</dbReference>
<comment type="catalytic activity">
    <reaction evidence="14">
        <text>O-phospho-L-threonyl-[protein] + H2O = L-threonyl-[protein] + phosphate</text>
        <dbReference type="Rhea" id="RHEA:47004"/>
        <dbReference type="Rhea" id="RHEA-COMP:11060"/>
        <dbReference type="Rhea" id="RHEA-COMP:11605"/>
        <dbReference type="ChEBI" id="CHEBI:15377"/>
        <dbReference type="ChEBI" id="CHEBI:30013"/>
        <dbReference type="ChEBI" id="CHEBI:43474"/>
        <dbReference type="ChEBI" id="CHEBI:61977"/>
        <dbReference type="EC" id="3.1.3.16"/>
    </reaction>
</comment>
<dbReference type="GO" id="GO:0003723">
    <property type="term" value="F:RNA binding"/>
    <property type="evidence" value="ECO:0007669"/>
    <property type="project" value="UniProtKB-UniRule"/>
</dbReference>
<evidence type="ECO:0000256" key="2">
    <source>
        <dbReference type="ARBA" id="ARBA00001941"/>
    </source>
</evidence>
<dbReference type="GO" id="GO:0005634">
    <property type="term" value="C:nucleus"/>
    <property type="evidence" value="ECO:0007669"/>
    <property type="project" value="UniProtKB-SubCell"/>
</dbReference>
<keyword evidence="9 15" id="KW-0694">RNA-binding</keyword>
<sequence>RTSAVLISGNQSSLSSGKSDTQCTQKVTQQRERARDDENGWRRWENSREGSERGERDAEKEDGPEARGRDRSGVGKAAAGGSRLGKMYKSVVYEGDKVLGEVEVYPQNQNGGSFFLEKEIRISHFSQQSERCPPLAVLHTVTSSSPGVCFKMEANLQSPQDSSQLNLLHSSCIRDNKTAVVSLSSEELHLVAMPSRKNDGRCLCFWGFKVAFGLYNSCLVMLNLRCLGIVFDLDETLIVANTMRSFEDRIEALQRKLNSEADPQRISGILSEVKRYQEDKIILKQYAENDQVVDNGKVIKSQSEVVPALAANYQSIVRPLIRLQDKNIILTRINPLIRDTSVLVRLRPAWEDLRSYLTARGRKRFEVYVCTMAERDYALEMWRLLDPDSNLINSKELLNRIVCVKAGLRKSLFNVFQDGICHPKMALVIDDRLKVWDEKDQPRVHVVPAFAPYYAPQAEANNAVPVLCVARNVACNVRGGFFKDFDEGMLQRISEVTYEDDIKDIPSPPDVSNYLVSEDDGSTLNANKDPLTFDGMADAEVERRLKESISAIPTAVANLDPRFSPLPYTVAASSISVPPSTFQGSSPFGSIQLQQVIPVVKPLIQVRPPEASLQSSPAREEGEVPESELDPDTRRRLLILQHGQDTRDHPLGEPQFPGRPPLQVSVPRVQARGNWFPMEEEMSPRLLTKEFPMNSEAMHMEKHHSHHPPFVQKMESSISSDRVLENQRLPKEVVGSSKRRSIEDESFTVNLSFFLSWSCAIAIEKHVFTIKIKKGNDYVGKEAVVEIETGDDDLVDLNVYEALEEGIGGDSGVELLDVELTNKQNLSVDVGLGGGNCDDSGEDIPLGRSPSSRDLDVELGRVDPYAETPAGALQDIAIKCGTKVEFRSALASSMDLQFSVEVLFAGEKIGEGIGRTRREAQHQAAEGSLMNLADKYMSRLKSDSGSVHGEGSWFSSANDNGFISAVGSFGYQRLPKEQSPSLSNASDSSRVLDPRLEGSKKSIGSVSALEELVEVDGQVLGKGIGLTWDEAKMQAAENGLRSLRSMPSQFSQKRHASPSRAVQGMSNKRSKPEYSRVMQRMPSFARYPRNASVP</sequence>
<comment type="cofactor">
    <cofactor evidence="3">
        <name>Mg(2+)</name>
        <dbReference type="ChEBI" id="CHEBI:18420"/>
    </cofactor>
</comment>
<feature type="compositionally biased region" description="Low complexity" evidence="16">
    <location>
        <begin position="8"/>
        <end position="19"/>
    </location>
</feature>
<evidence type="ECO:0000256" key="3">
    <source>
        <dbReference type="ARBA" id="ARBA00001946"/>
    </source>
</evidence>